<feature type="region of interest" description="Disordered" evidence="1">
    <location>
        <begin position="262"/>
        <end position="295"/>
    </location>
</feature>
<name>A0A0G4M0M6_VERLO</name>
<evidence type="ECO:0000313" key="2">
    <source>
        <dbReference type="EMBL" id="CRK27838.1"/>
    </source>
</evidence>
<dbReference type="Proteomes" id="UP000044602">
    <property type="component" value="Unassembled WGS sequence"/>
</dbReference>
<feature type="compositionally biased region" description="Basic and acidic residues" evidence="1">
    <location>
        <begin position="267"/>
        <end position="280"/>
    </location>
</feature>
<dbReference type="AlphaFoldDB" id="A0A0G4M0M6"/>
<gene>
    <name evidence="2" type="ORF">BN1708_004500</name>
</gene>
<evidence type="ECO:0000313" key="3">
    <source>
        <dbReference type="Proteomes" id="UP000044602"/>
    </source>
</evidence>
<dbReference type="STRING" id="100787.A0A0G4M0M6"/>
<evidence type="ECO:0008006" key="4">
    <source>
        <dbReference type="Google" id="ProtNLM"/>
    </source>
</evidence>
<proteinExistence type="predicted"/>
<keyword evidence="3" id="KW-1185">Reference proteome</keyword>
<feature type="compositionally biased region" description="Polar residues" evidence="1">
    <location>
        <begin position="281"/>
        <end position="290"/>
    </location>
</feature>
<organism evidence="2 3">
    <name type="scientific">Verticillium longisporum</name>
    <name type="common">Verticillium dahliae var. longisporum</name>
    <dbReference type="NCBI Taxonomy" id="100787"/>
    <lineage>
        <taxon>Eukaryota</taxon>
        <taxon>Fungi</taxon>
        <taxon>Dikarya</taxon>
        <taxon>Ascomycota</taxon>
        <taxon>Pezizomycotina</taxon>
        <taxon>Sordariomycetes</taxon>
        <taxon>Hypocreomycetidae</taxon>
        <taxon>Glomerellales</taxon>
        <taxon>Plectosphaerellaceae</taxon>
        <taxon>Verticillium</taxon>
    </lineage>
</organism>
<protein>
    <recommendedName>
        <fullName evidence="4">Transcription factor domain-containing protein</fullName>
    </recommendedName>
</protein>
<sequence>MLHREYIPFIPVRCGGPNGPLDEPTFAPGITPPGFWASSAKELFHAAAEISDLIEICGEKLPHSSLVVFAIWHAAYVGLYARHFPQMDVNRSMSMVGIEAGQKDDPAVAGTNELGESTKAALDALHRLARHSNLAAEYALRFKEADEFYARIIEDHNRNHDLDRALGTRQTGLRTRSVRMGGDGGGVEEWHKRKDYLTNNGSIIGDDRCRDHDKIDEAQALLSDHVPPSREDSRGLELDLTAAGATPAGMQRSLRAGLANTGRLSHTPHEHGAASRRENGSNDNQQSSVLDHSHFDSPSLYNLTATDHYTRLDAELVADMEGKPFGFGYLDQSVFVGGFDEFSPGGWEAPSQEVSRLLFPLTEEDA</sequence>
<accession>A0A0G4M0M6</accession>
<reference evidence="2 3" key="1">
    <citation type="submission" date="2015-05" db="EMBL/GenBank/DDBJ databases">
        <authorList>
            <person name="Wang D.B."/>
            <person name="Wang M."/>
        </authorList>
    </citation>
    <scope>NUCLEOTIDE SEQUENCE [LARGE SCALE GENOMIC DNA]</scope>
    <source>
        <strain evidence="2">VL1</strain>
    </source>
</reference>
<evidence type="ECO:0000256" key="1">
    <source>
        <dbReference type="SAM" id="MobiDB-lite"/>
    </source>
</evidence>
<dbReference type="EMBL" id="CVQH01020529">
    <property type="protein sequence ID" value="CRK27838.1"/>
    <property type="molecule type" value="Genomic_DNA"/>
</dbReference>